<comment type="caution">
    <text evidence="5">The sequence shown here is derived from an EMBL/GenBank/DDBJ whole genome shotgun (WGS) entry which is preliminary data.</text>
</comment>
<dbReference type="InterPro" id="IPR002557">
    <property type="entry name" value="Chitin-bd_dom"/>
</dbReference>
<proteinExistence type="predicted"/>
<dbReference type="Pfam" id="PF08445">
    <property type="entry name" value="FR47"/>
    <property type="match status" value="1"/>
</dbReference>
<evidence type="ECO:0000256" key="2">
    <source>
        <dbReference type="SAM" id="MobiDB-lite"/>
    </source>
</evidence>
<dbReference type="InterPro" id="IPR016181">
    <property type="entry name" value="Acyl_CoA_acyltransferase"/>
</dbReference>
<dbReference type="GO" id="GO:0005576">
    <property type="term" value="C:extracellular region"/>
    <property type="evidence" value="ECO:0007669"/>
    <property type="project" value="InterPro"/>
</dbReference>
<gene>
    <name evidence="5" type="ORF">DCHRY22_LOCUS5176</name>
</gene>
<dbReference type="SUPFAM" id="SSF55729">
    <property type="entry name" value="Acyl-CoA N-acyltransferases (Nat)"/>
    <property type="match status" value="1"/>
</dbReference>
<sequence length="1319" mass="151350">MADRLKLMPIQKWPEIKSLLKLHLPRSIAGLNFLETREEIEKLGFGYKAKVYCPDGDASNGIIALNIKDMFYEVNIQCPKDDTRGLEEALRTTKVIDWTRDIELIYTQKHVMQCVMKVIRDKNIATKQVLPSVTFFKYKNDPLFDARPRSVFTLVAMSEPLHLMPVETWDEIKKVLHADFPRCLSGYIFLENMQGIMKLNLDYGVKVYCPYGNLINGIVALNVKNSYYEVVIQCPNQDTTELEEALKTTKVIDWARKIEVPYAPTNVRDCIERIINERNYTLQYIDITDTFIIKKNATPFNIRLAPELSFKLLTLHYKEIVNNTWPHKYPGSDWYFELLIKANLGYGLFKGDELISWVFIKEMGALGHLYTLEEHRRKGYGELVLKLISNILLNEGKYVVAFCVKVTFAILRSTAQNEKSRRPFDNGHGFEVKLAVPGKPGNDYPIFDEIPRTSFTCSGKEPGYYADMETNCQVFRVCTFGSTFGYQSFLCPNGTLFNQAVYVQLNRQILQDKELYSNKYNQARFSKDIRNQVDIKSKQNLVSNDTSPTLIRKTLAYRKIIKDPKKGIPRSKITFKTWILRPSKSEKLSAEPTPYTYNRPQITILDDNDSNVVSNTSEESEDHTNLDLEPYQYNPPTGPSALTYETTTEIPLTTETSLKPLEPTNPSLLYLPPTTYKAPALLYNFPTSNIQTERQYLLPEIIQRPLIEIGSSPVPFKQSLTNIKQPTSPLRKEFSTTINHNNNLFSNSLVKSNLDKTIKDLLKDTTKLFRTISPNNIYGLKQEIQTIDYPDENYLPQNQAHDKALLQAPTELLKNSNLIATPSIVLQPPDESYEYSLNKPNKLSYLSFIKQPSLPTIERTVSIKITMPQKIADFIFNKNVSDTLEILSTENTNSFVVANKMPDKKDSHQYVPIGKLVWNNNSEISPSQELLFSFLADSINAAQEYNNIAKQANYQPIPTHSTNLNKNEIGSISGKIAQLTSEQFSNIKPSSNDLLSRRANPNNLNNDLLTRGYKQIKTDSSVNYDQKKTQQESINAKQITDNHFSEIDSNVEPIYSGQLYQLPVPEVTKQFYNLPTQTKDIYRLNYEREKSENKYKQLQTEFEMTKSQTVSQESNLSKQNQKPIAQRTTAYNFEDTLIIPSDRVAAQIHDNTIGIIPHPLQKDKLINYKKDHIYYIYTQLNDTDINEFKKNNILKGPFISRPNSKLSELIDNIIPSLKYDLETDTQKQSTPNILQDDNLGIQSQEIGADINYIINHPETRKPFDKSYQGPSSYNAPQAIVGNLEFNKNSIELNEDIEKIDDYEINGYPKLVPTKRFSFR</sequence>
<dbReference type="PANTHER" id="PTHR22933:SF42">
    <property type="entry name" value="FI18455P1-RELATED"/>
    <property type="match status" value="1"/>
</dbReference>
<evidence type="ECO:0000313" key="5">
    <source>
        <dbReference type="EMBL" id="CAG9564153.1"/>
    </source>
</evidence>
<dbReference type="InterPro" id="IPR000182">
    <property type="entry name" value="GNAT_dom"/>
</dbReference>
<evidence type="ECO:0000256" key="1">
    <source>
        <dbReference type="SAM" id="Coils"/>
    </source>
</evidence>
<keyword evidence="6" id="KW-1185">Reference proteome</keyword>
<dbReference type="InterPro" id="IPR036508">
    <property type="entry name" value="Chitin-bd_dom_sf"/>
</dbReference>
<dbReference type="PROSITE" id="PS50940">
    <property type="entry name" value="CHIT_BIND_II"/>
    <property type="match status" value="1"/>
</dbReference>
<dbReference type="InterPro" id="IPR052976">
    <property type="entry name" value="Scoloptoxin-like"/>
</dbReference>
<dbReference type="Pfam" id="PF01607">
    <property type="entry name" value="CBM_14"/>
    <property type="match status" value="1"/>
</dbReference>
<protein>
    <submittedName>
        <fullName evidence="5">(African queen) hypothetical protein</fullName>
    </submittedName>
</protein>
<name>A0A8J2QLF3_9NEOP</name>
<dbReference type="PANTHER" id="PTHR22933">
    <property type="entry name" value="FI18007P1-RELATED"/>
    <property type="match status" value="1"/>
</dbReference>
<dbReference type="GO" id="GO:0008061">
    <property type="term" value="F:chitin binding"/>
    <property type="evidence" value="ECO:0007669"/>
    <property type="project" value="InterPro"/>
</dbReference>
<dbReference type="EMBL" id="CAKASE010000050">
    <property type="protein sequence ID" value="CAG9564153.1"/>
    <property type="molecule type" value="Genomic_DNA"/>
</dbReference>
<keyword evidence="1" id="KW-0175">Coiled coil</keyword>
<feature type="coiled-coil region" evidence="1">
    <location>
        <begin position="1081"/>
        <end position="1108"/>
    </location>
</feature>
<feature type="domain" description="N-acetyltransferase" evidence="4">
    <location>
        <begin position="300"/>
        <end position="451"/>
    </location>
</feature>
<evidence type="ECO:0000259" key="3">
    <source>
        <dbReference type="PROSITE" id="PS50940"/>
    </source>
</evidence>
<dbReference type="InterPro" id="IPR013653">
    <property type="entry name" value="GCN5-like_dom"/>
</dbReference>
<feature type="domain" description="Chitin-binding type-2" evidence="3">
    <location>
        <begin position="454"/>
        <end position="498"/>
    </location>
</feature>
<accession>A0A8J2QLF3</accession>
<dbReference type="GO" id="GO:0016747">
    <property type="term" value="F:acyltransferase activity, transferring groups other than amino-acyl groups"/>
    <property type="evidence" value="ECO:0007669"/>
    <property type="project" value="InterPro"/>
</dbReference>
<dbReference type="OrthoDB" id="61870at2759"/>
<organism evidence="5 6">
    <name type="scientific">Danaus chrysippus</name>
    <name type="common">African queen</name>
    <dbReference type="NCBI Taxonomy" id="151541"/>
    <lineage>
        <taxon>Eukaryota</taxon>
        <taxon>Metazoa</taxon>
        <taxon>Ecdysozoa</taxon>
        <taxon>Arthropoda</taxon>
        <taxon>Hexapoda</taxon>
        <taxon>Insecta</taxon>
        <taxon>Pterygota</taxon>
        <taxon>Neoptera</taxon>
        <taxon>Endopterygota</taxon>
        <taxon>Lepidoptera</taxon>
        <taxon>Glossata</taxon>
        <taxon>Ditrysia</taxon>
        <taxon>Papilionoidea</taxon>
        <taxon>Nymphalidae</taxon>
        <taxon>Danainae</taxon>
        <taxon>Danaini</taxon>
        <taxon>Danaina</taxon>
        <taxon>Danaus</taxon>
        <taxon>Anosia</taxon>
    </lineage>
</organism>
<evidence type="ECO:0000313" key="6">
    <source>
        <dbReference type="Proteomes" id="UP000789524"/>
    </source>
</evidence>
<evidence type="ECO:0000259" key="4">
    <source>
        <dbReference type="PROSITE" id="PS51186"/>
    </source>
</evidence>
<dbReference type="Gene3D" id="3.40.630.30">
    <property type="match status" value="2"/>
</dbReference>
<dbReference type="PROSITE" id="PS51186">
    <property type="entry name" value="GNAT"/>
    <property type="match status" value="1"/>
</dbReference>
<dbReference type="Proteomes" id="UP000789524">
    <property type="component" value="Unassembled WGS sequence"/>
</dbReference>
<feature type="region of interest" description="Disordered" evidence="2">
    <location>
        <begin position="606"/>
        <end position="630"/>
    </location>
</feature>
<dbReference type="SUPFAM" id="SSF57625">
    <property type="entry name" value="Invertebrate chitin-binding proteins"/>
    <property type="match status" value="1"/>
</dbReference>
<reference evidence="5" key="1">
    <citation type="submission" date="2021-09" db="EMBL/GenBank/DDBJ databases">
        <authorList>
            <person name="Martin H S."/>
        </authorList>
    </citation>
    <scope>NUCLEOTIDE SEQUENCE</scope>
</reference>